<protein>
    <submittedName>
        <fullName evidence="1">Uncharacterized protein</fullName>
    </submittedName>
</protein>
<gene>
    <name evidence="1" type="ORF">NIES23_22370</name>
</gene>
<sequence length="56" mass="6684">MLNEKSFFENLRPLSSKRENFRLKLKDSIRESLIARNSNQKVKLSTDMFMYVLTKS</sequence>
<evidence type="ECO:0000313" key="2">
    <source>
        <dbReference type="Proteomes" id="UP000217507"/>
    </source>
</evidence>
<accession>A0A1Z4KKK0</accession>
<organism evidence="1 2">
    <name type="scientific">Trichormus variabilis NIES-23</name>
    <dbReference type="NCBI Taxonomy" id="1973479"/>
    <lineage>
        <taxon>Bacteria</taxon>
        <taxon>Bacillati</taxon>
        <taxon>Cyanobacteriota</taxon>
        <taxon>Cyanophyceae</taxon>
        <taxon>Nostocales</taxon>
        <taxon>Nostocaceae</taxon>
        <taxon>Trichormus</taxon>
    </lineage>
</organism>
<dbReference type="Proteomes" id="UP000217507">
    <property type="component" value="Chromosome"/>
</dbReference>
<dbReference type="AlphaFoldDB" id="A0A1Z4KKK0"/>
<dbReference type="EMBL" id="AP018216">
    <property type="protein sequence ID" value="BAY69443.1"/>
    <property type="molecule type" value="Genomic_DNA"/>
</dbReference>
<proteinExistence type="predicted"/>
<name>A0A1Z4KKK0_ANAVA</name>
<reference evidence="1 2" key="1">
    <citation type="submission" date="2017-06" db="EMBL/GenBank/DDBJ databases">
        <title>Genome sequencing of cyanobaciteial culture collection at National Institute for Environmental Studies (NIES).</title>
        <authorList>
            <person name="Hirose Y."/>
            <person name="Shimura Y."/>
            <person name="Fujisawa T."/>
            <person name="Nakamura Y."/>
            <person name="Kawachi M."/>
        </authorList>
    </citation>
    <scope>NUCLEOTIDE SEQUENCE [LARGE SCALE GENOMIC DNA]</scope>
    <source>
        <strain evidence="1 2">NIES-23</strain>
    </source>
</reference>
<evidence type="ECO:0000313" key="1">
    <source>
        <dbReference type="EMBL" id="BAY69443.1"/>
    </source>
</evidence>